<keyword evidence="3" id="KW-1185">Reference proteome</keyword>
<evidence type="ECO:0000256" key="1">
    <source>
        <dbReference type="SAM" id="MobiDB-lite"/>
    </source>
</evidence>
<feature type="compositionally biased region" description="Polar residues" evidence="1">
    <location>
        <begin position="134"/>
        <end position="152"/>
    </location>
</feature>
<evidence type="ECO:0000313" key="2">
    <source>
        <dbReference type="EMBL" id="KAG0024111.1"/>
    </source>
</evidence>
<feature type="region of interest" description="Disordered" evidence="1">
    <location>
        <begin position="129"/>
        <end position="158"/>
    </location>
</feature>
<proteinExistence type="predicted"/>
<comment type="caution">
    <text evidence="2">The sequence shown here is derived from an EMBL/GenBank/DDBJ whole genome shotgun (WGS) entry which is preliminary data.</text>
</comment>
<feature type="compositionally biased region" description="Acidic residues" evidence="1">
    <location>
        <begin position="82"/>
        <end position="96"/>
    </location>
</feature>
<name>A0A9P6T4J3_9FUNG</name>
<dbReference type="EMBL" id="JAAAID010000029">
    <property type="protein sequence ID" value="KAG0024111.1"/>
    <property type="molecule type" value="Genomic_DNA"/>
</dbReference>
<dbReference type="OrthoDB" id="2405162at2759"/>
<evidence type="ECO:0000313" key="3">
    <source>
        <dbReference type="Proteomes" id="UP000703661"/>
    </source>
</evidence>
<reference evidence="2" key="1">
    <citation type="journal article" date="2020" name="Fungal Divers.">
        <title>Resolving the Mortierellaceae phylogeny through synthesis of multi-gene phylogenetics and phylogenomics.</title>
        <authorList>
            <person name="Vandepol N."/>
            <person name="Liber J."/>
            <person name="Desiro A."/>
            <person name="Na H."/>
            <person name="Kennedy M."/>
            <person name="Barry K."/>
            <person name="Grigoriev I.V."/>
            <person name="Miller A.N."/>
            <person name="O'Donnell K."/>
            <person name="Stajich J.E."/>
            <person name="Bonito G."/>
        </authorList>
    </citation>
    <scope>NUCLEOTIDE SEQUENCE</scope>
    <source>
        <strain evidence="2">NRRL 2769</strain>
    </source>
</reference>
<protein>
    <submittedName>
        <fullName evidence="2">Uncharacterized protein</fullName>
    </submittedName>
</protein>
<sequence>MLQSSFDWIGEAYTLRAPTEPAHSASQMIGNIEPDERISNESDGEATESLLQGFKTDEWEQDTKSYDSLSEREEGGDRQEEANNESEGDENEEEETLQVPERHIAICQAVRVLRRSSISNHTSFDYKSLRGEGQVTSDGPSSHQPEIGNPSSEPAAICGGALSLSSTIEPNEAQAIVEDNLEHQQEDGLSPLISSATSEFGQSLSSPEWPPANQEAAKRLQLSGGAIKEECFTKLLGHDQTEAEGISATAPWSIQFSPIILPTDPEDTSILEPLDALNEADQVYDTTIQVDGWGSDCSLPEMIRSEDWQGFDDSEALSLK</sequence>
<dbReference type="Proteomes" id="UP000703661">
    <property type="component" value="Unassembled WGS sequence"/>
</dbReference>
<dbReference type="AlphaFoldDB" id="A0A9P6T4J3"/>
<feature type="region of interest" description="Disordered" evidence="1">
    <location>
        <begin position="15"/>
        <end position="100"/>
    </location>
</feature>
<gene>
    <name evidence="2" type="ORF">BGZ80_005876</name>
</gene>
<feature type="compositionally biased region" description="Basic and acidic residues" evidence="1">
    <location>
        <begin position="55"/>
        <end position="81"/>
    </location>
</feature>
<accession>A0A9P6T4J3</accession>
<organism evidence="2 3">
    <name type="scientific">Entomortierella chlamydospora</name>
    <dbReference type="NCBI Taxonomy" id="101097"/>
    <lineage>
        <taxon>Eukaryota</taxon>
        <taxon>Fungi</taxon>
        <taxon>Fungi incertae sedis</taxon>
        <taxon>Mucoromycota</taxon>
        <taxon>Mortierellomycotina</taxon>
        <taxon>Mortierellomycetes</taxon>
        <taxon>Mortierellales</taxon>
        <taxon>Mortierellaceae</taxon>
        <taxon>Entomortierella</taxon>
    </lineage>
</organism>